<comment type="caution">
    <text evidence="1">The sequence shown here is derived from an EMBL/GenBank/DDBJ whole genome shotgun (WGS) entry which is preliminary data.</text>
</comment>
<accession>A0A8X6T365</accession>
<proteinExistence type="predicted"/>
<evidence type="ECO:0000313" key="1">
    <source>
        <dbReference type="EMBL" id="GFY17598.1"/>
    </source>
</evidence>
<evidence type="ECO:0000313" key="2">
    <source>
        <dbReference type="Proteomes" id="UP000887159"/>
    </source>
</evidence>
<keyword evidence="2" id="KW-1185">Reference proteome</keyword>
<sequence length="97" mass="10893">MPPDRLRSPTTDIIETRIGDSWGVVKDLPPLFSFHQPIKRPCSLTNMKIIPARNNITGVMSGLGSQTSFEAPGQTRRTWGLEESKKVFSTVYRAVYI</sequence>
<protein>
    <submittedName>
        <fullName evidence="1">Uncharacterized protein</fullName>
    </submittedName>
</protein>
<organism evidence="1 2">
    <name type="scientific">Trichonephila clavipes</name>
    <name type="common">Golden silk orbweaver</name>
    <name type="synonym">Nephila clavipes</name>
    <dbReference type="NCBI Taxonomy" id="2585209"/>
    <lineage>
        <taxon>Eukaryota</taxon>
        <taxon>Metazoa</taxon>
        <taxon>Ecdysozoa</taxon>
        <taxon>Arthropoda</taxon>
        <taxon>Chelicerata</taxon>
        <taxon>Arachnida</taxon>
        <taxon>Araneae</taxon>
        <taxon>Araneomorphae</taxon>
        <taxon>Entelegynae</taxon>
        <taxon>Araneoidea</taxon>
        <taxon>Nephilidae</taxon>
        <taxon>Trichonephila</taxon>
    </lineage>
</organism>
<reference evidence="1" key="1">
    <citation type="submission" date="2020-08" db="EMBL/GenBank/DDBJ databases">
        <title>Multicomponent nature underlies the extraordinary mechanical properties of spider dragline silk.</title>
        <authorList>
            <person name="Kono N."/>
            <person name="Nakamura H."/>
            <person name="Mori M."/>
            <person name="Yoshida Y."/>
            <person name="Ohtoshi R."/>
            <person name="Malay A.D."/>
            <person name="Moran D.A.P."/>
            <person name="Tomita M."/>
            <person name="Numata K."/>
            <person name="Arakawa K."/>
        </authorList>
    </citation>
    <scope>NUCLEOTIDE SEQUENCE</scope>
</reference>
<name>A0A8X6T365_TRICX</name>
<dbReference type="EMBL" id="BMAU01021345">
    <property type="protein sequence ID" value="GFY17598.1"/>
    <property type="molecule type" value="Genomic_DNA"/>
</dbReference>
<dbReference type="AlphaFoldDB" id="A0A8X6T365"/>
<gene>
    <name evidence="1" type="ORF">TNCV_3519531</name>
</gene>
<dbReference type="Proteomes" id="UP000887159">
    <property type="component" value="Unassembled WGS sequence"/>
</dbReference>